<proteinExistence type="predicted"/>
<keyword evidence="2" id="KW-1185">Reference proteome</keyword>
<reference evidence="1 2" key="1">
    <citation type="submission" date="2017-02" db="EMBL/GenBank/DDBJ databases">
        <authorList>
            <person name="Peterson S.W."/>
        </authorList>
    </citation>
    <scope>NUCLEOTIDE SEQUENCE [LARGE SCALE GENOMIC DNA]</scope>
    <source>
        <strain evidence="1 2">DSM 45154</strain>
    </source>
</reference>
<name>A0A1T4PC83_9ACTN</name>
<dbReference type="Proteomes" id="UP000190637">
    <property type="component" value="Unassembled WGS sequence"/>
</dbReference>
<dbReference type="AlphaFoldDB" id="A0A1T4PC83"/>
<evidence type="ECO:0000313" key="2">
    <source>
        <dbReference type="Proteomes" id="UP000190637"/>
    </source>
</evidence>
<dbReference type="EMBL" id="FUWS01000004">
    <property type="protein sequence ID" value="SJZ89122.1"/>
    <property type="molecule type" value="Genomic_DNA"/>
</dbReference>
<gene>
    <name evidence="1" type="ORF">SAMN02745673_01736</name>
</gene>
<accession>A0A1T4PC83</accession>
<protein>
    <submittedName>
        <fullName evidence="1">Uncharacterized protein</fullName>
    </submittedName>
</protein>
<sequence>MSDARTSDFAAELLSPEEYEAAEINTLNAHYTRFSLLEGI</sequence>
<dbReference type="RefSeq" id="WP_268805285.1">
    <property type="nucleotide sequence ID" value="NZ_FUWS01000004.1"/>
</dbReference>
<evidence type="ECO:0000313" key="1">
    <source>
        <dbReference type="EMBL" id="SJZ89122.1"/>
    </source>
</evidence>
<dbReference type="STRING" id="1122192.SAMN02745673_01736"/>
<organism evidence="1 2">
    <name type="scientific">Marinactinospora thermotolerans DSM 45154</name>
    <dbReference type="NCBI Taxonomy" id="1122192"/>
    <lineage>
        <taxon>Bacteria</taxon>
        <taxon>Bacillati</taxon>
        <taxon>Actinomycetota</taxon>
        <taxon>Actinomycetes</taxon>
        <taxon>Streptosporangiales</taxon>
        <taxon>Nocardiopsidaceae</taxon>
        <taxon>Marinactinospora</taxon>
    </lineage>
</organism>